<feature type="non-terminal residue" evidence="2">
    <location>
        <position position="1"/>
    </location>
</feature>
<name>A0ABP0QCR8_9DINO</name>
<organism evidence="2 3">
    <name type="scientific">Durusdinium trenchii</name>
    <dbReference type="NCBI Taxonomy" id="1381693"/>
    <lineage>
        <taxon>Eukaryota</taxon>
        <taxon>Sar</taxon>
        <taxon>Alveolata</taxon>
        <taxon>Dinophyceae</taxon>
        <taxon>Suessiales</taxon>
        <taxon>Symbiodiniaceae</taxon>
        <taxon>Durusdinium</taxon>
    </lineage>
</organism>
<evidence type="ECO:0000256" key="1">
    <source>
        <dbReference type="SAM" id="Phobius"/>
    </source>
</evidence>
<dbReference type="EMBL" id="CAXAMN010024350">
    <property type="protein sequence ID" value="CAK9085803.1"/>
    <property type="molecule type" value="Genomic_DNA"/>
</dbReference>
<gene>
    <name evidence="2" type="ORF">CCMP2556_LOCUS41629</name>
</gene>
<keyword evidence="1" id="KW-0472">Membrane</keyword>
<proteinExistence type="predicted"/>
<keyword evidence="1" id="KW-1133">Transmembrane helix</keyword>
<comment type="caution">
    <text evidence="2">The sequence shown here is derived from an EMBL/GenBank/DDBJ whole genome shotgun (WGS) entry which is preliminary data.</text>
</comment>
<sequence>QVEYDLFQEWWFYVLMFFIIYAFAVAVHLFFDYRQWESDRVKLLMEEAATASSRPDAKRQSVKSETAKHISMPFSSLCLACLCGVPLLESLIRTTQQ</sequence>
<reference evidence="2 3" key="1">
    <citation type="submission" date="2024-02" db="EMBL/GenBank/DDBJ databases">
        <authorList>
            <person name="Chen Y."/>
            <person name="Shah S."/>
            <person name="Dougan E. K."/>
            <person name="Thang M."/>
            <person name="Chan C."/>
        </authorList>
    </citation>
    <scope>NUCLEOTIDE SEQUENCE [LARGE SCALE GENOMIC DNA]</scope>
</reference>
<dbReference type="Proteomes" id="UP001642484">
    <property type="component" value="Unassembled WGS sequence"/>
</dbReference>
<keyword evidence="1" id="KW-0812">Transmembrane</keyword>
<evidence type="ECO:0000313" key="3">
    <source>
        <dbReference type="Proteomes" id="UP001642484"/>
    </source>
</evidence>
<feature type="transmembrane region" description="Helical" evidence="1">
    <location>
        <begin position="12"/>
        <end position="31"/>
    </location>
</feature>
<protein>
    <submittedName>
        <fullName evidence="2">Uncharacterized protein</fullName>
    </submittedName>
</protein>
<evidence type="ECO:0000313" key="2">
    <source>
        <dbReference type="EMBL" id="CAK9085803.1"/>
    </source>
</evidence>
<accession>A0ABP0QCR8</accession>
<keyword evidence="3" id="KW-1185">Reference proteome</keyword>